<gene>
    <name evidence="2" type="ORF">FKZ61_02140</name>
</gene>
<dbReference type="AlphaFoldDB" id="A0A540VLS6"/>
<evidence type="ECO:0000259" key="1">
    <source>
        <dbReference type="Pfam" id="PF00535"/>
    </source>
</evidence>
<keyword evidence="3" id="KW-1185">Reference proteome</keyword>
<dbReference type="InParanoid" id="A0A540VLS6"/>
<dbReference type="InterPro" id="IPR001173">
    <property type="entry name" value="Glyco_trans_2-like"/>
</dbReference>
<evidence type="ECO:0000313" key="3">
    <source>
        <dbReference type="Proteomes" id="UP000317371"/>
    </source>
</evidence>
<dbReference type="PANTHER" id="PTHR43630">
    <property type="entry name" value="POLY-BETA-1,6-N-ACETYL-D-GLUCOSAMINE SYNTHASE"/>
    <property type="match status" value="1"/>
</dbReference>
<dbReference type="PANTHER" id="PTHR43630:SF2">
    <property type="entry name" value="GLYCOSYLTRANSFERASE"/>
    <property type="match status" value="1"/>
</dbReference>
<dbReference type="Proteomes" id="UP000317371">
    <property type="component" value="Unassembled WGS sequence"/>
</dbReference>
<dbReference type="Gene3D" id="3.90.550.10">
    <property type="entry name" value="Spore Coat Polysaccharide Biosynthesis Protein SpsA, Chain A"/>
    <property type="match status" value="1"/>
</dbReference>
<protein>
    <submittedName>
        <fullName evidence="2">Glycosyltransferase family 2 protein</fullName>
    </submittedName>
</protein>
<dbReference type="CDD" id="cd02511">
    <property type="entry name" value="Beta4Glucosyltransferase"/>
    <property type="match status" value="1"/>
</dbReference>
<feature type="domain" description="Glycosyltransferase 2-like" evidence="1">
    <location>
        <begin position="53"/>
        <end position="159"/>
    </location>
</feature>
<dbReference type="OrthoDB" id="9815923at2"/>
<accession>A0A540VLS6</accession>
<organism evidence="2 3">
    <name type="scientific">Litorilinea aerophila</name>
    <dbReference type="NCBI Taxonomy" id="1204385"/>
    <lineage>
        <taxon>Bacteria</taxon>
        <taxon>Bacillati</taxon>
        <taxon>Chloroflexota</taxon>
        <taxon>Caldilineae</taxon>
        <taxon>Caldilineales</taxon>
        <taxon>Caldilineaceae</taxon>
        <taxon>Litorilinea</taxon>
    </lineage>
</organism>
<dbReference type="Pfam" id="PF00535">
    <property type="entry name" value="Glycos_transf_2"/>
    <property type="match status" value="1"/>
</dbReference>
<sequence>MDVGAAGALVAATPDPGRVCRRRAGRQPDGGGPLCLHPHCQDGTAMTAELVAVILTRDEARHIEACIASLVDWVDAVVVWDSGSQDETCALARRAGALVVQRPFDNYAAQRQAALDTIAARWILFVDADERATPELAREVRAQVRAGRADGYWIPRRNFIVGREMRAGGFYPDYQLRLLKRGAARYVAEREVHEVVELLGTEGYLRSPLIHHNYQDWGQFHRKQRFYARYEARILAARGIRPRPHNFILQPLREFRRRFLSLGGWRDGRHGLRLALLLAWYYGFLPYWILLRGLEQTGQGGRPGST</sequence>
<name>A0A540VLS6_9CHLR</name>
<dbReference type="InterPro" id="IPR029044">
    <property type="entry name" value="Nucleotide-diphossugar_trans"/>
</dbReference>
<comment type="caution">
    <text evidence="2">The sequence shown here is derived from an EMBL/GenBank/DDBJ whole genome shotgun (WGS) entry which is preliminary data.</text>
</comment>
<dbReference type="GO" id="GO:0016740">
    <property type="term" value="F:transferase activity"/>
    <property type="evidence" value="ECO:0007669"/>
    <property type="project" value="UniProtKB-KW"/>
</dbReference>
<reference evidence="2 3" key="1">
    <citation type="submission" date="2019-06" db="EMBL/GenBank/DDBJ databases">
        <title>Genome sequence of Litorilinea aerophila BAA-2444.</title>
        <authorList>
            <person name="Maclea K.S."/>
            <person name="Maurais E.G."/>
            <person name="Iannazzi L.C."/>
        </authorList>
    </citation>
    <scope>NUCLEOTIDE SEQUENCE [LARGE SCALE GENOMIC DNA]</scope>
    <source>
        <strain evidence="2 3">ATCC BAA-2444</strain>
    </source>
</reference>
<keyword evidence="2" id="KW-0808">Transferase</keyword>
<dbReference type="EMBL" id="VIGC01000002">
    <property type="protein sequence ID" value="TQE97692.1"/>
    <property type="molecule type" value="Genomic_DNA"/>
</dbReference>
<evidence type="ECO:0000313" key="2">
    <source>
        <dbReference type="EMBL" id="TQE97692.1"/>
    </source>
</evidence>
<dbReference type="SUPFAM" id="SSF53448">
    <property type="entry name" value="Nucleotide-diphospho-sugar transferases"/>
    <property type="match status" value="1"/>
</dbReference>
<proteinExistence type="predicted"/>